<organism evidence="3 4">
    <name type="scientific">Caenibius tardaugens NBRC 16725</name>
    <dbReference type="NCBI Taxonomy" id="1219035"/>
    <lineage>
        <taxon>Bacteria</taxon>
        <taxon>Pseudomonadati</taxon>
        <taxon>Pseudomonadota</taxon>
        <taxon>Alphaproteobacteria</taxon>
        <taxon>Sphingomonadales</taxon>
        <taxon>Erythrobacteraceae</taxon>
        <taxon>Caenibius</taxon>
    </lineage>
</organism>
<dbReference type="GO" id="GO:0046281">
    <property type="term" value="P:cinnamic acid catabolic process"/>
    <property type="evidence" value="ECO:0007669"/>
    <property type="project" value="TreeGrafter"/>
</dbReference>
<evidence type="ECO:0000313" key="3">
    <source>
        <dbReference type="EMBL" id="GAD50594.1"/>
    </source>
</evidence>
<dbReference type="Pfam" id="PF20696">
    <property type="entry name" value="UbiD_C"/>
    <property type="match status" value="1"/>
</dbReference>
<sequence>MPFALALGVMPSIPFICCMPLPAHVNKAGRLGALLRRPLETVLCRTIALEAPASAEILIEGYLESNEILECRMGDRLGFHWAENVQKQFTCRVTAMSYRDKAILPVIGSGEPVDEYQTAYGIPAAAQFLHELRGAGLAVSDVWLPLEAAQHWIIVTVPRDWRRKSGVGGSDAFCRHIGERLFVHIFESAIPQIIVINDDVNPTANDEILWALATRCHPENGRVHCGHIENERVQTDKIVYNCLPPEEWGEALPIRASFRHGYPSHIVERVLSRWEAYGFREID</sequence>
<feature type="domain" description="3-octaprenyl-4-hydroxybenzoate carboxy-lyase-like Rift-related" evidence="1">
    <location>
        <begin position="1"/>
        <end position="111"/>
    </location>
</feature>
<keyword evidence="4" id="KW-1185">Reference proteome</keyword>
<evidence type="ECO:0000259" key="1">
    <source>
        <dbReference type="Pfam" id="PF01977"/>
    </source>
</evidence>
<dbReference type="Pfam" id="PF01977">
    <property type="entry name" value="UbiD"/>
    <property type="match status" value="1"/>
</dbReference>
<dbReference type="InterPro" id="IPR049381">
    <property type="entry name" value="UbiD-like_C"/>
</dbReference>
<dbReference type="PANTHER" id="PTHR30108:SF17">
    <property type="entry name" value="FERULIC ACID DECARBOXYLASE 1"/>
    <property type="match status" value="1"/>
</dbReference>
<accession>U2ZYY0</accession>
<gene>
    <name evidence="3" type="ORF">NT2_10_00390</name>
</gene>
<dbReference type="SUPFAM" id="SSF50475">
    <property type="entry name" value="FMN-binding split barrel"/>
    <property type="match status" value="1"/>
</dbReference>
<proteinExistence type="predicted"/>
<dbReference type="Proteomes" id="UP000016568">
    <property type="component" value="Unassembled WGS sequence"/>
</dbReference>
<evidence type="ECO:0000313" key="4">
    <source>
        <dbReference type="Proteomes" id="UP000016568"/>
    </source>
</evidence>
<evidence type="ECO:0000259" key="2">
    <source>
        <dbReference type="Pfam" id="PF20696"/>
    </source>
</evidence>
<reference evidence="3 4" key="1">
    <citation type="submission" date="2013-09" db="EMBL/GenBank/DDBJ databases">
        <title>Whole genome shotgun sequence of Novosphingobium tardaugens NBRC 16725.</title>
        <authorList>
            <person name="Isaki S."/>
            <person name="Hosoyama A."/>
            <person name="Tsuchikane K."/>
            <person name="Katsumata H."/>
            <person name="Ando Y."/>
            <person name="Yamazaki S."/>
            <person name="Fujita N."/>
        </authorList>
    </citation>
    <scope>NUCLEOTIDE SEQUENCE [LARGE SCALE GENOMIC DNA]</scope>
    <source>
        <strain evidence="3 4">NBRC 16725</strain>
    </source>
</reference>
<dbReference type="Gene3D" id="3.40.1670.10">
    <property type="entry name" value="UbiD C-terminal domain-like"/>
    <property type="match status" value="1"/>
</dbReference>
<dbReference type="InterPro" id="IPR002830">
    <property type="entry name" value="UbiD"/>
</dbReference>
<evidence type="ECO:0008006" key="5">
    <source>
        <dbReference type="Google" id="ProtNLM"/>
    </source>
</evidence>
<comment type="caution">
    <text evidence="3">The sequence shown here is derived from an EMBL/GenBank/DDBJ whole genome shotgun (WGS) entry which is preliminary data.</text>
</comment>
<dbReference type="SUPFAM" id="SSF143968">
    <property type="entry name" value="UbiD C-terminal domain-like"/>
    <property type="match status" value="1"/>
</dbReference>
<dbReference type="GO" id="GO:0005737">
    <property type="term" value="C:cytoplasm"/>
    <property type="evidence" value="ECO:0007669"/>
    <property type="project" value="TreeGrafter"/>
</dbReference>
<dbReference type="InterPro" id="IPR048304">
    <property type="entry name" value="UbiD_Rift_dom"/>
</dbReference>
<dbReference type="GO" id="GO:0033494">
    <property type="term" value="P:ferulate metabolic process"/>
    <property type="evidence" value="ECO:0007669"/>
    <property type="project" value="TreeGrafter"/>
</dbReference>
<dbReference type="eggNOG" id="COG0043">
    <property type="taxonomic scope" value="Bacteria"/>
</dbReference>
<dbReference type="PANTHER" id="PTHR30108">
    <property type="entry name" value="3-OCTAPRENYL-4-HYDROXYBENZOATE CARBOXY-LYASE-RELATED"/>
    <property type="match status" value="1"/>
</dbReference>
<protein>
    <recommendedName>
        <fullName evidence="5">3-octaprenyl-4-hydroxybenzoate carboxy-lyase</fullName>
    </recommendedName>
</protein>
<dbReference type="EMBL" id="BASZ01000010">
    <property type="protein sequence ID" value="GAD50594.1"/>
    <property type="molecule type" value="Genomic_DNA"/>
</dbReference>
<dbReference type="AlphaFoldDB" id="U2ZYY0"/>
<dbReference type="Gene3D" id="1.20.5.4570">
    <property type="match status" value="1"/>
</dbReference>
<dbReference type="GO" id="GO:0016831">
    <property type="term" value="F:carboxy-lyase activity"/>
    <property type="evidence" value="ECO:0007669"/>
    <property type="project" value="InterPro"/>
</dbReference>
<name>U2ZYY0_9SPHN</name>
<feature type="domain" description="3-octaprenyl-4-hydroxybenzoate carboxy-lyase-like C-terminal" evidence="2">
    <location>
        <begin position="121"/>
        <end position="221"/>
    </location>
</feature>